<reference evidence="2" key="2">
    <citation type="submission" date="2020-09" db="EMBL/GenBank/DDBJ databases">
        <authorList>
            <person name="Sun Q."/>
            <person name="Zhou Y."/>
        </authorList>
    </citation>
    <scope>NUCLEOTIDE SEQUENCE</scope>
    <source>
        <strain evidence="2">CGMCC 1.8984</strain>
    </source>
</reference>
<dbReference type="Proteomes" id="UP000636956">
    <property type="component" value="Unassembled WGS sequence"/>
</dbReference>
<dbReference type="AlphaFoldDB" id="A0A917PQ05"/>
<feature type="domain" description="Peptidase C1A papain C-terminal" evidence="1">
    <location>
        <begin position="3"/>
        <end position="220"/>
    </location>
</feature>
<protein>
    <recommendedName>
        <fullName evidence="1">Peptidase C1A papain C-terminal domain-containing protein</fullName>
    </recommendedName>
</protein>
<dbReference type="EMBL" id="BMMD01000017">
    <property type="protein sequence ID" value="GGJ87418.1"/>
    <property type="molecule type" value="Genomic_DNA"/>
</dbReference>
<organism evidence="2 3">
    <name type="scientific">Agromyces bauzanensis</name>
    <dbReference type="NCBI Taxonomy" id="1308924"/>
    <lineage>
        <taxon>Bacteria</taxon>
        <taxon>Bacillati</taxon>
        <taxon>Actinomycetota</taxon>
        <taxon>Actinomycetes</taxon>
        <taxon>Micrococcales</taxon>
        <taxon>Microbacteriaceae</taxon>
        <taxon>Agromyces</taxon>
    </lineage>
</organism>
<accession>A0A917PQ05</accession>
<sequence>MTGRPDVDLRSALGPDVLDQQHRPLCVAFAVSGAHEAHRPLNGAIQEHLAPEAIWWHCSSLGLTSDAGMLLMDADSALRGPGQPDLATWPYDPTLGEATENPPNGLTPPWNQAELAPLPLAHDGIEDRIEESLEAGSPVVLIIEVTDEFRMPDEDGVIAVPDMRSDEGGYHAVVCVGAFTHPDHGRLLLIKNSWGTRWALDGYGGLPVEYLIAFGAQAALVRPGGDPNP</sequence>
<dbReference type="Pfam" id="PF00112">
    <property type="entry name" value="Peptidase_C1"/>
    <property type="match status" value="1"/>
</dbReference>
<dbReference type="GO" id="GO:0008234">
    <property type="term" value="F:cysteine-type peptidase activity"/>
    <property type="evidence" value="ECO:0007669"/>
    <property type="project" value="InterPro"/>
</dbReference>
<dbReference type="CDD" id="cd02619">
    <property type="entry name" value="Peptidase_C1"/>
    <property type="match status" value="1"/>
</dbReference>
<comment type="caution">
    <text evidence="2">The sequence shown here is derived from an EMBL/GenBank/DDBJ whole genome shotgun (WGS) entry which is preliminary data.</text>
</comment>
<keyword evidence="3" id="KW-1185">Reference proteome</keyword>
<dbReference type="Gene3D" id="3.90.70.10">
    <property type="entry name" value="Cysteine proteinases"/>
    <property type="match status" value="1"/>
</dbReference>
<evidence type="ECO:0000313" key="3">
    <source>
        <dbReference type="Proteomes" id="UP000636956"/>
    </source>
</evidence>
<gene>
    <name evidence="2" type="ORF">GCM10011372_27400</name>
</gene>
<dbReference type="SMART" id="SM00645">
    <property type="entry name" value="Pept_C1"/>
    <property type="match status" value="1"/>
</dbReference>
<evidence type="ECO:0000259" key="1">
    <source>
        <dbReference type="SMART" id="SM00645"/>
    </source>
</evidence>
<name>A0A917PQ05_9MICO</name>
<dbReference type="InterPro" id="IPR000668">
    <property type="entry name" value="Peptidase_C1A_C"/>
</dbReference>
<dbReference type="SUPFAM" id="SSF54001">
    <property type="entry name" value="Cysteine proteinases"/>
    <property type="match status" value="1"/>
</dbReference>
<dbReference type="InterPro" id="IPR038765">
    <property type="entry name" value="Papain-like_cys_pep_sf"/>
</dbReference>
<proteinExistence type="predicted"/>
<reference evidence="2" key="1">
    <citation type="journal article" date="2014" name="Int. J. Syst. Evol. Microbiol.">
        <title>Complete genome sequence of Corynebacterium casei LMG S-19264T (=DSM 44701T), isolated from a smear-ripened cheese.</title>
        <authorList>
            <consortium name="US DOE Joint Genome Institute (JGI-PGF)"/>
            <person name="Walter F."/>
            <person name="Albersmeier A."/>
            <person name="Kalinowski J."/>
            <person name="Ruckert C."/>
        </authorList>
    </citation>
    <scope>NUCLEOTIDE SEQUENCE</scope>
    <source>
        <strain evidence="2">CGMCC 1.8984</strain>
    </source>
</reference>
<dbReference type="GO" id="GO:0006508">
    <property type="term" value="P:proteolysis"/>
    <property type="evidence" value="ECO:0007669"/>
    <property type="project" value="InterPro"/>
</dbReference>
<evidence type="ECO:0000313" key="2">
    <source>
        <dbReference type="EMBL" id="GGJ87418.1"/>
    </source>
</evidence>